<evidence type="ECO:0000313" key="2">
    <source>
        <dbReference type="EMBL" id="ORA06145.1"/>
    </source>
</evidence>
<keyword evidence="1" id="KW-0472">Membrane</keyword>
<dbReference type="STRING" id="564198.BST17_07075"/>
<dbReference type="Pfam" id="PF07332">
    <property type="entry name" value="Phage_holin_3_6"/>
    <property type="match status" value="1"/>
</dbReference>
<feature type="transmembrane region" description="Helical" evidence="1">
    <location>
        <begin position="52"/>
        <end position="77"/>
    </location>
</feature>
<evidence type="ECO:0000313" key="3">
    <source>
        <dbReference type="Proteomes" id="UP000192366"/>
    </source>
</evidence>
<evidence type="ECO:0000256" key="1">
    <source>
        <dbReference type="SAM" id="Phobius"/>
    </source>
</evidence>
<gene>
    <name evidence="2" type="ORF">BST17_07075</name>
</gene>
<organism evidence="2 3">
    <name type="scientific">Mycolicibacterium bacteremicum</name>
    <name type="common">Mycobacterium bacteremicum</name>
    <dbReference type="NCBI Taxonomy" id="564198"/>
    <lineage>
        <taxon>Bacteria</taxon>
        <taxon>Bacillati</taxon>
        <taxon>Actinomycetota</taxon>
        <taxon>Actinomycetes</taxon>
        <taxon>Mycobacteriales</taxon>
        <taxon>Mycobacteriaceae</taxon>
        <taxon>Mycolicibacterium</taxon>
    </lineage>
</organism>
<sequence length="135" mass="13623">MMTNVDTKPGSQASVPELVTQLSAQLSRLVRDEMKLAQLEFRRGATKAGIGAGLFSTAGLLAATGWLALVTAAIAALALVLPVWAAAVIVAAVLFIAAAVAAVLGKKQLAQAPEAADEVASSVSADVDAVRGSLK</sequence>
<proteinExistence type="predicted"/>
<comment type="caution">
    <text evidence="2">The sequence shown here is derived from an EMBL/GenBank/DDBJ whole genome shotgun (WGS) entry which is preliminary data.</text>
</comment>
<evidence type="ECO:0008006" key="4">
    <source>
        <dbReference type="Google" id="ProtNLM"/>
    </source>
</evidence>
<dbReference type="AlphaFoldDB" id="A0A1W9Z1H5"/>
<dbReference type="InterPro" id="IPR009937">
    <property type="entry name" value="Phage_holin_3_6"/>
</dbReference>
<protein>
    <recommendedName>
        <fullName evidence="4">Phage holin family protein</fullName>
    </recommendedName>
</protein>
<name>A0A1W9Z1H5_MYCBA</name>
<keyword evidence="1" id="KW-0812">Transmembrane</keyword>
<keyword evidence="1" id="KW-1133">Transmembrane helix</keyword>
<dbReference type="Proteomes" id="UP000192366">
    <property type="component" value="Unassembled WGS sequence"/>
</dbReference>
<accession>A0A1W9Z1H5</accession>
<keyword evidence="3" id="KW-1185">Reference proteome</keyword>
<dbReference type="EMBL" id="MVHJ01000004">
    <property type="protein sequence ID" value="ORA06145.1"/>
    <property type="molecule type" value="Genomic_DNA"/>
</dbReference>
<reference evidence="2 3" key="1">
    <citation type="submission" date="2017-02" db="EMBL/GenBank/DDBJ databases">
        <title>The new phylogeny of genus Mycobacterium.</title>
        <authorList>
            <person name="Tortoli E."/>
            <person name="Trovato A."/>
            <person name="Cirillo D.M."/>
        </authorList>
    </citation>
    <scope>NUCLEOTIDE SEQUENCE [LARGE SCALE GENOMIC DNA]</scope>
    <source>
        <strain evidence="2 3">DSM 45578</strain>
    </source>
</reference>
<feature type="transmembrane region" description="Helical" evidence="1">
    <location>
        <begin position="83"/>
        <end position="104"/>
    </location>
</feature>